<dbReference type="VEuPathDB" id="FungiDB:SCHCODRAFT_02636100"/>
<dbReference type="RefSeq" id="XP_003029097.1">
    <property type="nucleotide sequence ID" value="XM_003029051.1"/>
</dbReference>
<dbReference type="PANTHER" id="PTHR43968:SF6">
    <property type="entry name" value="GLUTATHIONE S-TRANSFERASE OMEGA"/>
    <property type="match status" value="1"/>
</dbReference>
<gene>
    <name evidence="4" type="ORF">SCHCODRAFT_78804</name>
</gene>
<dbReference type="SUPFAM" id="SSF47616">
    <property type="entry name" value="GST C-terminal domain-like"/>
    <property type="match status" value="1"/>
</dbReference>
<proteinExistence type="predicted"/>
<dbReference type="STRING" id="578458.D8QEL9"/>
<dbReference type="InterPro" id="IPR005442">
    <property type="entry name" value="GST_omega"/>
</dbReference>
<dbReference type="GeneID" id="9593847"/>
<dbReference type="PROSITE" id="PS50404">
    <property type="entry name" value="GST_NTER"/>
    <property type="match status" value="1"/>
</dbReference>
<sequence>MVGQITLYTAKICPYAQRAEIALAETGLPFRRVEIDLKNKPEWYPNVNPRGQVPAITYGGPEHPVEQPSPESEKIAESLVLVDFFNDLHPDHPLLPTDPILRAKARYFVEAVGSRLTSGWAAAVMRGEGFEKFFEAVEFLQSLLPPNGKYAVGDQYTIADIAATPFFARAELTFRNDIGVFAKGEGQKAWSALQTEPRFARWREYYSNLKERDSFKKTFDEEFIKKSFSARFADLRKS</sequence>
<dbReference type="Proteomes" id="UP000007431">
    <property type="component" value="Unassembled WGS sequence"/>
</dbReference>
<dbReference type="EMBL" id="GL377310">
    <property type="protein sequence ID" value="EFI94194.1"/>
    <property type="molecule type" value="Genomic_DNA"/>
</dbReference>
<feature type="domain" description="GST N-terminal" evidence="2">
    <location>
        <begin position="3"/>
        <end position="93"/>
    </location>
</feature>
<dbReference type="AlphaFoldDB" id="D8QEL9"/>
<name>D8QEL9_SCHCM</name>
<dbReference type="eggNOG" id="KOG0406">
    <property type="taxonomic scope" value="Eukaryota"/>
</dbReference>
<dbReference type="InParanoid" id="D8QEL9"/>
<dbReference type="PANTHER" id="PTHR43968">
    <property type="match status" value="1"/>
</dbReference>
<dbReference type="InterPro" id="IPR004045">
    <property type="entry name" value="Glutathione_S-Trfase_N"/>
</dbReference>
<dbReference type="SUPFAM" id="SSF52833">
    <property type="entry name" value="Thioredoxin-like"/>
    <property type="match status" value="1"/>
</dbReference>
<dbReference type="OrthoDB" id="202840at2759"/>
<dbReference type="SFLD" id="SFLDG00358">
    <property type="entry name" value="Main_(cytGST)"/>
    <property type="match status" value="1"/>
</dbReference>
<evidence type="ECO:0000259" key="2">
    <source>
        <dbReference type="PROSITE" id="PS50404"/>
    </source>
</evidence>
<dbReference type="GO" id="GO:0005737">
    <property type="term" value="C:cytoplasm"/>
    <property type="evidence" value="ECO:0007669"/>
    <property type="project" value="InterPro"/>
</dbReference>
<keyword evidence="1" id="KW-0560">Oxidoreductase</keyword>
<dbReference type="GO" id="GO:0045174">
    <property type="term" value="F:glutathione dehydrogenase (ascorbate) activity"/>
    <property type="evidence" value="ECO:0007669"/>
    <property type="project" value="UniProtKB-ARBA"/>
</dbReference>
<dbReference type="HOGENOM" id="CLU_066075_0_0_1"/>
<dbReference type="PROSITE" id="PS50405">
    <property type="entry name" value="GST_CTER"/>
    <property type="match status" value="1"/>
</dbReference>
<dbReference type="SFLD" id="SFLDS00019">
    <property type="entry name" value="Glutathione_Transferase_(cytos"/>
    <property type="match status" value="1"/>
</dbReference>
<dbReference type="CDD" id="cd00299">
    <property type="entry name" value="GST_C_family"/>
    <property type="match status" value="1"/>
</dbReference>
<dbReference type="PRINTS" id="PR01625">
    <property type="entry name" value="GSTRNSFRASEO"/>
</dbReference>
<dbReference type="InterPro" id="IPR036282">
    <property type="entry name" value="Glutathione-S-Trfase_C_sf"/>
</dbReference>
<dbReference type="OMA" id="YKQTKKT"/>
<protein>
    <recommendedName>
        <fullName evidence="6">GST N-terminal domain-containing protein</fullName>
    </recommendedName>
</protein>
<evidence type="ECO:0000259" key="3">
    <source>
        <dbReference type="PROSITE" id="PS50405"/>
    </source>
</evidence>
<dbReference type="GO" id="GO:0004364">
    <property type="term" value="F:glutathione transferase activity"/>
    <property type="evidence" value="ECO:0007669"/>
    <property type="project" value="InterPro"/>
</dbReference>
<dbReference type="InterPro" id="IPR050983">
    <property type="entry name" value="GST_Omega/HSP26"/>
</dbReference>
<dbReference type="Pfam" id="PF13410">
    <property type="entry name" value="GST_C_2"/>
    <property type="match status" value="1"/>
</dbReference>
<dbReference type="Gene3D" id="3.40.30.10">
    <property type="entry name" value="Glutaredoxin"/>
    <property type="match status" value="1"/>
</dbReference>
<reference evidence="4 5" key="1">
    <citation type="journal article" date="2010" name="Nat. Biotechnol.">
        <title>Genome sequence of the model mushroom Schizophyllum commune.</title>
        <authorList>
            <person name="Ohm R.A."/>
            <person name="de Jong J.F."/>
            <person name="Lugones L.G."/>
            <person name="Aerts A."/>
            <person name="Kothe E."/>
            <person name="Stajich J.E."/>
            <person name="de Vries R.P."/>
            <person name="Record E."/>
            <person name="Levasseur A."/>
            <person name="Baker S.E."/>
            <person name="Bartholomew K.A."/>
            <person name="Coutinho P.M."/>
            <person name="Erdmann S."/>
            <person name="Fowler T.J."/>
            <person name="Gathman A.C."/>
            <person name="Lombard V."/>
            <person name="Henrissat B."/>
            <person name="Knabe N."/>
            <person name="Kuees U."/>
            <person name="Lilly W.W."/>
            <person name="Lindquist E."/>
            <person name="Lucas S."/>
            <person name="Magnuson J.K."/>
            <person name="Piumi F."/>
            <person name="Raudaskoski M."/>
            <person name="Salamov A."/>
            <person name="Schmutz J."/>
            <person name="Schwarze F.W.M.R."/>
            <person name="vanKuyk P.A."/>
            <person name="Horton J.S."/>
            <person name="Grigoriev I.V."/>
            <person name="Woesten H.A.B."/>
        </authorList>
    </citation>
    <scope>NUCLEOTIDE SEQUENCE [LARGE SCALE GENOMIC DNA]</scope>
    <source>
        <strain evidence="5">H4-8 / FGSC 9210</strain>
    </source>
</reference>
<organism evidence="5">
    <name type="scientific">Schizophyllum commune (strain H4-8 / FGSC 9210)</name>
    <name type="common">Split gill fungus</name>
    <dbReference type="NCBI Taxonomy" id="578458"/>
    <lineage>
        <taxon>Eukaryota</taxon>
        <taxon>Fungi</taxon>
        <taxon>Dikarya</taxon>
        <taxon>Basidiomycota</taxon>
        <taxon>Agaricomycotina</taxon>
        <taxon>Agaricomycetes</taxon>
        <taxon>Agaricomycetidae</taxon>
        <taxon>Agaricales</taxon>
        <taxon>Schizophyllaceae</taxon>
        <taxon>Schizophyllum</taxon>
    </lineage>
</organism>
<dbReference type="Gene3D" id="1.20.1050.10">
    <property type="match status" value="1"/>
</dbReference>
<dbReference type="InterPro" id="IPR040079">
    <property type="entry name" value="Glutathione_S-Trfase"/>
</dbReference>
<accession>D8QEL9</accession>
<feature type="domain" description="GST C-terminal" evidence="3">
    <location>
        <begin position="71"/>
        <end position="228"/>
    </location>
</feature>
<evidence type="ECO:0000313" key="5">
    <source>
        <dbReference type="Proteomes" id="UP000007431"/>
    </source>
</evidence>
<keyword evidence="5" id="KW-1185">Reference proteome</keyword>
<evidence type="ECO:0000256" key="1">
    <source>
        <dbReference type="ARBA" id="ARBA00023002"/>
    </source>
</evidence>
<evidence type="ECO:0008006" key="6">
    <source>
        <dbReference type="Google" id="ProtNLM"/>
    </source>
</evidence>
<dbReference type="InterPro" id="IPR036249">
    <property type="entry name" value="Thioredoxin-like_sf"/>
</dbReference>
<dbReference type="KEGG" id="scm:SCHCO_02636100"/>
<dbReference type="InterPro" id="IPR010987">
    <property type="entry name" value="Glutathione-S-Trfase_C-like"/>
</dbReference>
<dbReference type="Pfam" id="PF13409">
    <property type="entry name" value="GST_N_2"/>
    <property type="match status" value="1"/>
</dbReference>
<evidence type="ECO:0000313" key="4">
    <source>
        <dbReference type="EMBL" id="EFI94194.1"/>
    </source>
</evidence>